<dbReference type="CDD" id="cd16282">
    <property type="entry name" value="metallo-hydrolase-like_MBL-fold"/>
    <property type="match status" value="1"/>
</dbReference>
<dbReference type="Pfam" id="PF00753">
    <property type="entry name" value="Lactamase_B"/>
    <property type="match status" value="1"/>
</dbReference>
<dbReference type="SUPFAM" id="SSF56281">
    <property type="entry name" value="Metallo-hydrolase/oxidoreductase"/>
    <property type="match status" value="1"/>
</dbReference>
<organism evidence="3 4">
    <name type="scientific">Aeromicrobium piscarium</name>
    <dbReference type="NCBI Taxonomy" id="2590901"/>
    <lineage>
        <taxon>Bacteria</taxon>
        <taxon>Bacillati</taxon>
        <taxon>Actinomycetota</taxon>
        <taxon>Actinomycetes</taxon>
        <taxon>Propionibacteriales</taxon>
        <taxon>Nocardioidaceae</taxon>
        <taxon>Aeromicrobium</taxon>
    </lineage>
</organism>
<dbReference type="PANTHER" id="PTHR42951">
    <property type="entry name" value="METALLO-BETA-LACTAMASE DOMAIN-CONTAINING"/>
    <property type="match status" value="1"/>
</dbReference>
<keyword evidence="3" id="KW-0378">Hydrolase</keyword>
<dbReference type="Gene3D" id="3.60.15.10">
    <property type="entry name" value="Ribonuclease Z/Hydroxyacylglutathione hydrolase-like"/>
    <property type="match status" value="1"/>
</dbReference>
<proteinExistence type="predicted"/>
<sequence length="324" mass="35144">MGALRTRRGSPRSLENTAPRRSPWGSTVLSMPGSFPPDAVADGWAEVAPGVFQRRYEPVDISVGAIVGSTGITVVDTRNSPAEAEEIIRDVADAFALPIVAVVNTHAHYDHTFGNQVFAARGIPIYGHQLIPRHFARHEGPWLRRVQQQPESEPDKDWADVRLTPPTLPVEAPLHLTPGGRTIELLPLPAGHTDTDLAVLVPDARAWFLGDIVEESGPPMFGSGSYPLGWPDALEVLLGRIQSGDVLVPGHGSAVDREFVEHQASRLRSVAEWIGDAYEAGRSLDDVRPGRSLEEYWPESFLRSALEDGYAQLSNAPAIADEGG</sequence>
<feature type="region of interest" description="Disordered" evidence="1">
    <location>
        <begin position="1"/>
        <end position="29"/>
    </location>
</feature>
<dbReference type="SMART" id="SM00849">
    <property type="entry name" value="Lactamase_B"/>
    <property type="match status" value="1"/>
</dbReference>
<dbReference type="EMBL" id="VLNT01000018">
    <property type="protein sequence ID" value="TSD57642.1"/>
    <property type="molecule type" value="Genomic_DNA"/>
</dbReference>
<feature type="compositionally biased region" description="Basic residues" evidence="1">
    <location>
        <begin position="1"/>
        <end position="10"/>
    </location>
</feature>
<accession>A0A554RU57</accession>
<dbReference type="AlphaFoldDB" id="A0A554RU57"/>
<reference evidence="3 4" key="1">
    <citation type="submission" date="2019-07" db="EMBL/GenBank/DDBJ databases">
        <authorList>
            <person name="Zhao L.H."/>
        </authorList>
    </citation>
    <scope>NUCLEOTIDE SEQUENCE [LARGE SCALE GENOMIC DNA]</scope>
    <source>
        <strain evidence="3 4">Co35</strain>
    </source>
</reference>
<name>A0A554RU57_9ACTN</name>
<evidence type="ECO:0000256" key="1">
    <source>
        <dbReference type="SAM" id="MobiDB-lite"/>
    </source>
</evidence>
<dbReference type="Proteomes" id="UP000316988">
    <property type="component" value="Unassembled WGS sequence"/>
</dbReference>
<dbReference type="InterPro" id="IPR050855">
    <property type="entry name" value="NDM-1-like"/>
</dbReference>
<protein>
    <submittedName>
        <fullName evidence="3">MBL fold metallo-hydrolase</fullName>
    </submittedName>
</protein>
<keyword evidence="4" id="KW-1185">Reference proteome</keyword>
<dbReference type="GO" id="GO:0016787">
    <property type="term" value="F:hydrolase activity"/>
    <property type="evidence" value="ECO:0007669"/>
    <property type="project" value="UniProtKB-KW"/>
</dbReference>
<dbReference type="InterPro" id="IPR036866">
    <property type="entry name" value="RibonucZ/Hydroxyglut_hydro"/>
</dbReference>
<dbReference type="PANTHER" id="PTHR42951:SF4">
    <property type="entry name" value="ACYL-COENZYME A THIOESTERASE MBLAC2"/>
    <property type="match status" value="1"/>
</dbReference>
<evidence type="ECO:0000313" key="3">
    <source>
        <dbReference type="EMBL" id="TSD57642.1"/>
    </source>
</evidence>
<feature type="domain" description="Metallo-beta-lactamase" evidence="2">
    <location>
        <begin position="60"/>
        <end position="251"/>
    </location>
</feature>
<comment type="caution">
    <text evidence="3">The sequence shown here is derived from an EMBL/GenBank/DDBJ whole genome shotgun (WGS) entry which is preliminary data.</text>
</comment>
<evidence type="ECO:0000259" key="2">
    <source>
        <dbReference type="SMART" id="SM00849"/>
    </source>
</evidence>
<evidence type="ECO:0000313" key="4">
    <source>
        <dbReference type="Proteomes" id="UP000316988"/>
    </source>
</evidence>
<gene>
    <name evidence="3" type="ORF">FNM00_15685</name>
</gene>
<dbReference type="InterPro" id="IPR001279">
    <property type="entry name" value="Metallo-B-lactamas"/>
</dbReference>
<dbReference type="OrthoDB" id="2273115at2"/>